<name>A0A1G7LMR5_9BACT</name>
<dbReference type="OrthoDB" id="9802910at2"/>
<accession>A0A1G7LMR5</accession>
<proteinExistence type="predicted"/>
<evidence type="ECO:0000313" key="2">
    <source>
        <dbReference type="Proteomes" id="UP000182427"/>
    </source>
</evidence>
<dbReference type="PIRSF" id="PIRSF016498">
    <property type="entry name" value="UCP016498"/>
    <property type="match status" value="1"/>
</dbReference>
<dbReference type="InterPro" id="IPR018699">
    <property type="entry name" value="DUF2203"/>
</dbReference>
<evidence type="ECO:0000313" key="1">
    <source>
        <dbReference type="EMBL" id="SDF50664.1"/>
    </source>
</evidence>
<sequence>MRTFTLPEAQTLLPVLDSLLQRAQEAASVATVRENALAGLSQAIFLSGGLRVDLQEVSRIKAEHTAAVTQAKDTLAEIEAIGVEVRDLATGLLEFPYQLGDEVVMLCWLQGEKNITQWHAAEAGWDERKPLDERFTRGDKLQ</sequence>
<protein>
    <recommendedName>
        <fullName evidence="3">DUF2203 domain-containing protein</fullName>
    </recommendedName>
</protein>
<dbReference type="Proteomes" id="UP000182427">
    <property type="component" value="Chromosome I"/>
</dbReference>
<organism evidence="1 2">
    <name type="scientific">Terriglobus roseus</name>
    <dbReference type="NCBI Taxonomy" id="392734"/>
    <lineage>
        <taxon>Bacteria</taxon>
        <taxon>Pseudomonadati</taxon>
        <taxon>Acidobacteriota</taxon>
        <taxon>Terriglobia</taxon>
        <taxon>Terriglobales</taxon>
        <taxon>Acidobacteriaceae</taxon>
        <taxon>Terriglobus</taxon>
    </lineage>
</organism>
<dbReference type="Pfam" id="PF09969">
    <property type="entry name" value="DUF2203"/>
    <property type="match status" value="1"/>
</dbReference>
<gene>
    <name evidence="1" type="ORF">SAMN05444167_2576</name>
</gene>
<reference evidence="1 2" key="1">
    <citation type="submission" date="2016-10" db="EMBL/GenBank/DDBJ databases">
        <authorList>
            <person name="de Groot N.N."/>
        </authorList>
    </citation>
    <scope>NUCLEOTIDE SEQUENCE [LARGE SCALE GENOMIC DNA]</scope>
    <source>
        <strain evidence="1 2">GAS232</strain>
    </source>
</reference>
<evidence type="ECO:0008006" key="3">
    <source>
        <dbReference type="Google" id="ProtNLM"/>
    </source>
</evidence>
<dbReference type="RefSeq" id="WP_083345492.1">
    <property type="nucleotide sequence ID" value="NZ_LT629690.1"/>
</dbReference>
<keyword evidence="2" id="KW-1185">Reference proteome</keyword>
<dbReference type="AlphaFoldDB" id="A0A1G7LMR5"/>
<dbReference type="EMBL" id="LT629690">
    <property type="protein sequence ID" value="SDF50664.1"/>
    <property type="molecule type" value="Genomic_DNA"/>
</dbReference>